<feature type="transmembrane region" description="Helical" evidence="1">
    <location>
        <begin position="70"/>
        <end position="93"/>
    </location>
</feature>
<feature type="transmembrane region" description="Helical" evidence="1">
    <location>
        <begin position="44"/>
        <end position="64"/>
    </location>
</feature>
<organism evidence="3 4">
    <name type="scientific">Halomonas eurihalina</name>
    <dbReference type="NCBI Taxonomy" id="42566"/>
    <lineage>
        <taxon>Bacteria</taxon>
        <taxon>Pseudomonadati</taxon>
        <taxon>Pseudomonadota</taxon>
        <taxon>Gammaproteobacteria</taxon>
        <taxon>Oceanospirillales</taxon>
        <taxon>Halomonadaceae</taxon>
        <taxon>Halomonas</taxon>
    </lineage>
</organism>
<keyword evidence="1" id="KW-0812">Transmembrane</keyword>
<keyword evidence="1" id="KW-0472">Membrane</keyword>
<dbReference type="InterPro" id="IPR058364">
    <property type="entry name" value="DUF8051"/>
</dbReference>
<feature type="transmembrane region" description="Helical" evidence="1">
    <location>
        <begin position="105"/>
        <end position="128"/>
    </location>
</feature>
<dbReference type="RefSeq" id="WP_149320330.1">
    <property type="nucleotide sequence ID" value="NZ_JARWAH010000001.1"/>
</dbReference>
<keyword evidence="4" id="KW-1185">Reference proteome</keyword>
<dbReference type="Proteomes" id="UP000324260">
    <property type="component" value="Unassembled WGS sequence"/>
</dbReference>
<evidence type="ECO:0000313" key="3">
    <source>
        <dbReference type="EMBL" id="TZG41134.1"/>
    </source>
</evidence>
<evidence type="ECO:0000256" key="1">
    <source>
        <dbReference type="SAM" id="Phobius"/>
    </source>
</evidence>
<comment type="caution">
    <text evidence="3">The sequence shown here is derived from an EMBL/GenBank/DDBJ whole genome shotgun (WGS) entry which is preliminary data.</text>
</comment>
<dbReference type="EMBL" id="VTPU01000001">
    <property type="protein sequence ID" value="TZG41134.1"/>
    <property type="molecule type" value="Genomic_DNA"/>
</dbReference>
<feature type="domain" description="DUF8051" evidence="2">
    <location>
        <begin position="1"/>
        <end position="133"/>
    </location>
</feature>
<reference evidence="3 4" key="1">
    <citation type="submission" date="2019-08" db="EMBL/GenBank/DDBJ databases">
        <title>Draft Genome Sequence of Halomonas eurihalina Isolated from Preserved Hide-surface.</title>
        <authorList>
            <person name="Hussain S.A."/>
            <person name="Xu A."/>
            <person name="Sarker M."/>
            <person name="Sommers C."/>
        </authorList>
    </citation>
    <scope>NUCLEOTIDE SEQUENCE [LARGE SCALE GENOMIC DNA]</scope>
    <source>
        <strain evidence="3 4">MS1</strain>
    </source>
</reference>
<dbReference type="Pfam" id="PF26225">
    <property type="entry name" value="DUF8051"/>
    <property type="match status" value="1"/>
</dbReference>
<sequence length="184" mass="19656">MENYIGYAVAGLLAISAVLLGTLIPGGPIEKRDFSHISPLKLGVFNVFLTALGVGSFPLVYFSIEGFEVAFIAAALCGISYFLVYALDLGKIFPVSPDRMPRALFWIEVVGLLLSIPLLLLSLIYMFMSKGSSNVTGVQSSAMIMILVVMIALGVGIVIFATKSATRQSPNKANSADETSRVDD</sequence>
<name>A0A5D9DB21_HALER</name>
<dbReference type="AlphaFoldDB" id="A0A5D9DB21"/>
<evidence type="ECO:0000313" key="4">
    <source>
        <dbReference type="Proteomes" id="UP000324260"/>
    </source>
</evidence>
<keyword evidence="1" id="KW-1133">Transmembrane helix</keyword>
<accession>A0A5D9DB21</accession>
<proteinExistence type="predicted"/>
<evidence type="ECO:0000259" key="2">
    <source>
        <dbReference type="Pfam" id="PF26225"/>
    </source>
</evidence>
<gene>
    <name evidence="3" type="ORF">FZZ93_00275</name>
</gene>
<feature type="transmembrane region" description="Helical" evidence="1">
    <location>
        <begin position="6"/>
        <end position="24"/>
    </location>
</feature>
<protein>
    <recommendedName>
        <fullName evidence="2">DUF8051 domain-containing protein</fullName>
    </recommendedName>
</protein>
<feature type="transmembrane region" description="Helical" evidence="1">
    <location>
        <begin position="140"/>
        <end position="162"/>
    </location>
</feature>
<dbReference type="OrthoDB" id="6658525at2"/>